<dbReference type="KEGG" id="mmab:HQ865_08845"/>
<keyword evidence="6" id="KW-0472">Membrane</keyword>
<evidence type="ECO:0000256" key="5">
    <source>
        <dbReference type="ARBA" id="ARBA00022692"/>
    </source>
</evidence>
<dbReference type="GO" id="GO:1990281">
    <property type="term" value="C:efflux pump complex"/>
    <property type="evidence" value="ECO:0007669"/>
    <property type="project" value="TreeGrafter"/>
</dbReference>
<sequence length="438" mass="48972">MRYFKYLLLLTFLSAKAFSQSADSVLTLQQCIDIAIKNNLDVHKSQLQMEADRIYWQQARENLLPGFSGDVNHSLSTGRSQDPTTYTYVNQSITTGQYALNANVTLFNGLTLQNRIKQQSLAYQAGQMDYQQAKENITLSVITTYLSVLDNQDQLAQVQTQLEVSKKQLDRNEILNKDGNIAPQTLYDLRGQSANDKLSIVNTRNAVYAARLNLLQIMNVPFDKEVKLQRLTADQLPGAYTATSAQIYTKALADLSLVKAADLRQKSAEKAVSATKGNLLPSLSLSGGLLTNYSSGSSAAFSDQFKNNYSTYGGLGLHIPILNSFKSRNAVALAKIDLQNAKYVAENTKIQLKQNIEQAYINMTSAYERYQILTDQVAAYSESFRIAEVRFNDGDLNSVDYLVAKSNMDKSKTSLINARYDYFIRTKILDYYQGKLAL</sequence>
<keyword evidence="5" id="KW-0812">Transmembrane</keyword>
<protein>
    <submittedName>
        <fullName evidence="9">TolC family protein</fullName>
    </submittedName>
</protein>
<comment type="subcellular location">
    <subcellularLocation>
        <location evidence="1">Cell outer membrane</location>
    </subcellularLocation>
</comment>
<evidence type="ECO:0000256" key="6">
    <source>
        <dbReference type="ARBA" id="ARBA00023136"/>
    </source>
</evidence>
<evidence type="ECO:0000256" key="8">
    <source>
        <dbReference type="SAM" id="SignalP"/>
    </source>
</evidence>
<dbReference type="InterPro" id="IPR051906">
    <property type="entry name" value="TolC-like"/>
</dbReference>
<dbReference type="EMBL" id="CP054139">
    <property type="protein sequence ID" value="QKJ29857.1"/>
    <property type="molecule type" value="Genomic_DNA"/>
</dbReference>
<dbReference type="Proteomes" id="UP000505355">
    <property type="component" value="Chromosome"/>
</dbReference>
<feature type="signal peptide" evidence="8">
    <location>
        <begin position="1"/>
        <end position="22"/>
    </location>
</feature>
<keyword evidence="3" id="KW-0813">Transport</keyword>
<dbReference type="RefSeq" id="WP_173414548.1">
    <property type="nucleotide sequence ID" value="NZ_CP054139.1"/>
</dbReference>
<dbReference type="PANTHER" id="PTHR30026:SF20">
    <property type="entry name" value="OUTER MEMBRANE PROTEIN TOLC"/>
    <property type="match status" value="1"/>
</dbReference>
<dbReference type="GO" id="GO:0015288">
    <property type="term" value="F:porin activity"/>
    <property type="evidence" value="ECO:0007669"/>
    <property type="project" value="TreeGrafter"/>
</dbReference>
<evidence type="ECO:0000256" key="2">
    <source>
        <dbReference type="ARBA" id="ARBA00007613"/>
    </source>
</evidence>
<dbReference type="PANTHER" id="PTHR30026">
    <property type="entry name" value="OUTER MEMBRANE PROTEIN TOLC"/>
    <property type="match status" value="1"/>
</dbReference>
<keyword evidence="10" id="KW-1185">Reference proteome</keyword>
<dbReference type="Gene3D" id="1.20.1600.10">
    <property type="entry name" value="Outer membrane efflux proteins (OEP)"/>
    <property type="match status" value="1"/>
</dbReference>
<keyword evidence="8" id="KW-0732">Signal</keyword>
<dbReference type="GO" id="GO:0009279">
    <property type="term" value="C:cell outer membrane"/>
    <property type="evidence" value="ECO:0007669"/>
    <property type="project" value="UniProtKB-SubCell"/>
</dbReference>
<evidence type="ECO:0000256" key="3">
    <source>
        <dbReference type="ARBA" id="ARBA00022448"/>
    </source>
</evidence>
<evidence type="ECO:0000313" key="10">
    <source>
        <dbReference type="Proteomes" id="UP000505355"/>
    </source>
</evidence>
<gene>
    <name evidence="9" type="ORF">HQ865_08845</name>
</gene>
<accession>A0A7D4TWU5</accession>
<dbReference type="InterPro" id="IPR003423">
    <property type="entry name" value="OMP_efflux"/>
</dbReference>
<name>A0A7D4TWU5_9SPHI</name>
<evidence type="ECO:0000256" key="7">
    <source>
        <dbReference type="ARBA" id="ARBA00023237"/>
    </source>
</evidence>
<evidence type="ECO:0000313" key="9">
    <source>
        <dbReference type="EMBL" id="QKJ29857.1"/>
    </source>
</evidence>
<organism evidence="9 10">
    <name type="scientific">Mucilaginibacter mali</name>
    <dbReference type="NCBI Taxonomy" id="2740462"/>
    <lineage>
        <taxon>Bacteria</taxon>
        <taxon>Pseudomonadati</taxon>
        <taxon>Bacteroidota</taxon>
        <taxon>Sphingobacteriia</taxon>
        <taxon>Sphingobacteriales</taxon>
        <taxon>Sphingobacteriaceae</taxon>
        <taxon>Mucilaginibacter</taxon>
    </lineage>
</organism>
<keyword evidence="4" id="KW-1134">Transmembrane beta strand</keyword>
<feature type="chain" id="PRO_5029022374" evidence="8">
    <location>
        <begin position="23"/>
        <end position="438"/>
    </location>
</feature>
<dbReference type="Pfam" id="PF02321">
    <property type="entry name" value="OEP"/>
    <property type="match status" value="2"/>
</dbReference>
<proteinExistence type="inferred from homology"/>
<evidence type="ECO:0000256" key="1">
    <source>
        <dbReference type="ARBA" id="ARBA00004442"/>
    </source>
</evidence>
<evidence type="ECO:0000256" key="4">
    <source>
        <dbReference type="ARBA" id="ARBA00022452"/>
    </source>
</evidence>
<dbReference type="GO" id="GO:0015562">
    <property type="term" value="F:efflux transmembrane transporter activity"/>
    <property type="evidence" value="ECO:0007669"/>
    <property type="project" value="InterPro"/>
</dbReference>
<comment type="similarity">
    <text evidence="2">Belongs to the outer membrane factor (OMF) (TC 1.B.17) family.</text>
</comment>
<keyword evidence="7" id="KW-0998">Cell outer membrane</keyword>
<reference evidence="9 10" key="1">
    <citation type="submission" date="2020-05" db="EMBL/GenBank/DDBJ databases">
        <title>Mucilaginibacter mali sp. nov.</title>
        <authorList>
            <person name="Kim H.S."/>
            <person name="Lee K.C."/>
            <person name="Suh M.K."/>
            <person name="Kim J.-S."/>
            <person name="Han K.-I."/>
            <person name="Eom M.K."/>
            <person name="Shin Y.K."/>
            <person name="Lee J.-S."/>
        </authorList>
    </citation>
    <scope>NUCLEOTIDE SEQUENCE [LARGE SCALE GENOMIC DNA]</scope>
    <source>
        <strain evidence="9 10">G2-14</strain>
    </source>
</reference>
<dbReference type="AlphaFoldDB" id="A0A7D4TWU5"/>
<dbReference type="SUPFAM" id="SSF56954">
    <property type="entry name" value="Outer membrane efflux proteins (OEP)"/>
    <property type="match status" value="1"/>
</dbReference>